<dbReference type="PROSITE" id="PS00589">
    <property type="entry name" value="PTS_HPR_SER"/>
    <property type="match status" value="1"/>
</dbReference>
<evidence type="ECO:0000313" key="6">
    <source>
        <dbReference type="Proteomes" id="UP000323257"/>
    </source>
</evidence>
<dbReference type="OrthoDB" id="9809047at2"/>
<gene>
    <name evidence="5" type="ORF">BCM02_112223</name>
</gene>
<dbReference type="NCBIfam" id="TIGR01003">
    <property type="entry name" value="PTS_HPr_family"/>
    <property type="match status" value="1"/>
</dbReference>
<dbReference type="CDD" id="cd00367">
    <property type="entry name" value="PTS-HPr_like"/>
    <property type="match status" value="1"/>
</dbReference>
<proteinExistence type="predicted"/>
<dbReference type="Proteomes" id="UP000323257">
    <property type="component" value="Unassembled WGS sequence"/>
</dbReference>
<dbReference type="InterPro" id="IPR050399">
    <property type="entry name" value="HPr"/>
</dbReference>
<reference evidence="5 6" key="1">
    <citation type="submission" date="2019-07" db="EMBL/GenBank/DDBJ databases">
        <title>Genomic Encyclopedia of Type Strains, Phase III (KMG-III): the genomes of soil and plant-associated and newly described type strains.</title>
        <authorList>
            <person name="Whitman W."/>
        </authorList>
    </citation>
    <scope>NUCLEOTIDE SEQUENCE [LARGE SCALE GENOMIC DNA]</scope>
    <source>
        <strain evidence="5 6">BL24</strain>
    </source>
</reference>
<feature type="domain" description="HPr" evidence="4">
    <location>
        <begin position="1"/>
        <end position="89"/>
    </location>
</feature>
<dbReference type="PANTHER" id="PTHR33705">
    <property type="entry name" value="PHOSPHOCARRIER PROTEIN HPR"/>
    <property type="match status" value="1"/>
</dbReference>
<evidence type="ECO:0000256" key="2">
    <source>
        <dbReference type="ARBA" id="ARBA00022490"/>
    </source>
</evidence>
<organism evidence="5 6">
    <name type="scientific">Paenibacillus methanolicus</name>
    <dbReference type="NCBI Taxonomy" id="582686"/>
    <lineage>
        <taxon>Bacteria</taxon>
        <taxon>Bacillati</taxon>
        <taxon>Bacillota</taxon>
        <taxon>Bacilli</taxon>
        <taxon>Bacillales</taxon>
        <taxon>Paenibacillaceae</taxon>
        <taxon>Paenibacillus</taxon>
    </lineage>
</organism>
<evidence type="ECO:0000256" key="3">
    <source>
        <dbReference type="ARBA" id="ARBA00022683"/>
    </source>
</evidence>
<dbReference type="RefSeq" id="WP_148932591.1">
    <property type="nucleotide sequence ID" value="NZ_VNHS01000012.1"/>
</dbReference>
<dbReference type="GO" id="GO:0005737">
    <property type="term" value="C:cytoplasm"/>
    <property type="evidence" value="ECO:0007669"/>
    <property type="project" value="UniProtKB-SubCell"/>
</dbReference>
<dbReference type="InterPro" id="IPR035895">
    <property type="entry name" value="HPr-like_sf"/>
</dbReference>
<comment type="caution">
    <text evidence="5">The sequence shown here is derived from an EMBL/GenBank/DDBJ whole genome shotgun (WGS) entry which is preliminary data.</text>
</comment>
<name>A0A5S5BX85_9BACL</name>
<evidence type="ECO:0000313" key="5">
    <source>
        <dbReference type="EMBL" id="TYP70243.1"/>
    </source>
</evidence>
<keyword evidence="6" id="KW-1185">Reference proteome</keyword>
<dbReference type="PRINTS" id="PR00107">
    <property type="entry name" value="PHOSPHOCPHPR"/>
</dbReference>
<evidence type="ECO:0000256" key="1">
    <source>
        <dbReference type="ARBA" id="ARBA00004496"/>
    </source>
</evidence>
<dbReference type="AlphaFoldDB" id="A0A5S5BX85"/>
<dbReference type="InterPro" id="IPR000032">
    <property type="entry name" value="HPr-like"/>
</dbReference>
<dbReference type="InterPro" id="IPR002114">
    <property type="entry name" value="PTS_HPr_Ser_P_site"/>
</dbReference>
<sequence length="91" mass="9702">MQQTYTVANQLGIHVRPAKQIVEAAKKYPNCNIFVEKDGKRNSAKSLVNVLTLGAKHGDSVTLITEGEQEAEAQKEIGSILSAAIDGHGGN</sequence>
<dbReference type="PANTHER" id="PTHR33705:SF2">
    <property type="entry name" value="PHOSPHOCARRIER PROTEIN NPR"/>
    <property type="match status" value="1"/>
</dbReference>
<dbReference type="Gene3D" id="3.30.1340.10">
    <property type="entry name" value="HPr-like"/>
    <property type="match status" value="1"/>
</dbReference>
<evidence type="ECO:0000259" key="4">
    <source>
        <dbReference type="PROSITE" id="PS51350"/>
    </source>
</evidence>
<comment type="subcellular location">
    <subcellularLocation>
        <location evidence="1">Cytoplasm</location>
    </subcellularLocation>
</comment>
<dbReference type="EMBL" id="VNHS01000012">
    <property type="protein sequence ID" value="TYP70243.1"/>
    <property type="molecule type" value="Genomic_DNA"/>
</dbReference>
<dbReference type="PROSITE" id="PS51350">
    <property type="entry name" value="PTS_HPR_DOM"/>
    <property type="match status" value="1"/>
</dbReference>
<dbReference type="Pfam" id="PF00381">
    <property type="entry name" value="PTS-HPr"/>
    <property type="match status" value="1"/>
</dbReference>
<dbReference type="SUPFAM" id="SSF55594">
    <property type="entry name" value="HPr-like"/>
    <property type="match status" value="1"/>
</dbReference>
<protein>
    <submittedName>
        <fullName evidence="5">Phosphocarrier protein</fullName>
    </submittedName>
</protein>
<accession>A0A5S5BX85</accession>
<keyword evidence="3" id="KW-0598">Phosphotransferase system</keyword>
<keyword evidence="2" id="KW-0963">Cytoplasm</keyword>
<dbReference type="GO" id="GO:0009401">
    <property type="term" value="P:phosphoenolpyruvate-dependent sugar phosphotransferase system"/>
    <property type="evidence" value="ECO:0007669"/>
    <property type="project" value="UniProtKB-KW"/>
</dbReference>